<dbReference type="InterPro" id="IPR005084">
    <property type="entry name" value="CBM6"/>
</dbReference>
<comment type="caution">
    <text evidence="2">The sequence shown here is derived from an EMBL/GenBank/DDBJ whole genome shotgun (WGS) entry which is preliminary data.</text>
</comment>
<dbReference type="InterPro" id="IPR017853">
    <property type="entry name" value="GH"/>
</dbReference>
<dbReference type="SUPFAM" id="SSF51445">
    <property type="entry name" value="(Trans)glycosidases"/>
    <property type="match status" value="1"/>
</dbReference>
<dbReference type="Proteomes" id="UP001498469">
    <property type="component" value="Unassembled WGS sequence"/>
</dbReference>
<proteinExistence type="predicted"/>
<dbReference type="SUPFAM" id="SSF49785">
    <property type="entry name" value="Galactose-binding domain-like"/>
    <property type="match status" value="1"/>
</dbReference>
<dbReference type="Gene3D" id="2.60.120.260">
    <property type="entry name" value="Galactose-binding domain-like"/>
    <property type="match status" value="1"/>
</dbReference>
<protein>
    <recommendedName>
        <fullName evidence="1">CBM6 domain-containing protein</fullName>
    </recommendedName>
</protein>
<dbReference type="RefSeq" id="WP_253201794.1">
    <property type="nucleotide sequence ID" value="NZ_JAZHFS010000013.1"/>
</dbReference>
<accession>A0ABU7UQA3</accession>
<name>A0ABU7UQA3_9CLOT</name>
<dbReference type="EMBL" id="JAZHFS010000013">
    <property type="protein sequence ID" value="MEF2113537.1"/>
    <property type="molecule type" value="Genomic_DNA"/>
</dbReference>
<feature type="domain" description="CBM6" evidence="1">
    <location>
        <begin position="237"/>
        <end position="362"/>
    </location>
</feature>
<gene>
    <name evidence="2" type="ORF">SJI18_14620</name>
</gene>
<organism evidence="2 3">
    <name type="scientific">Clostridium frigoriphilum</name>
    <dbReference type="NCBI Taxonomy" id="443253"/>
    <lineage>
        <taxon>Bacteria</taxon>
        <taxon>Bacillati</taxon>
        <taxon>Bacillota</taxon>
        <taxon>Clostridia</taxon>
        <taxon>Eubacteriales</taxon>
        <taxon>Clostridiaceae</taxon>
        <taxon>Clostridium</taxon>
    </lineage>
</organism>
<evidence type="ECO:0000313" key="3">
    <source>
        <dbReference type="Proteomes" id="UP001498469"/>
    </source>
</evidence>
<evidence type="ECO:0000313" key="2">
    <source>
        <dbReference type="EMBL" id="MEF2113537.1"/>
    </source>
</evidence>
<dbReference type="InterPro" id="IPR008979">
    <property type="entry name" value="Galactose-bd-like_sf"/>
</dbReference>
<keyword evidence="3" id="KW-1185">Reference proteome</keyword>
<evidence type="ECO:0000259" key="1">
    <source>
        <dbReference type="PROSITE" id="PS51175"/>
    </source>
</evidence>
<sequence>MSTFLSYCKLNNCIPDIISWHELSGIGSVANNLKDYRALETSLGISALPISINEYCDADHNLEGQPGSLGEFIGKFERYKVDSACITWWFTAYQRLGSLLATDTEKGAGWYFMNWYGSMTGNMVSVSVPNDASANIDGAACVDSGAKYISCVLGGSNSGTVNTTIKNIPSFIGSTASVRVEKVDWTSKDTVCRGTTTVSTSNYAVSNGQITVAMTGCNASSGYRIYITPASGSGISTSYEAENGTLSNGANIQSVNACSGGKCVGYLGGTGTTNGTVVINNVNVATAGTHSMTIYYVSSDTRTIYVTPNSGTFSGVPCTGTGDWTSVASVTTNINLNAGNNIIKLDNGSATCAPDIDRIVID</sequence>
<dbReference type="PROSITE" id="PS51175">
    <property type="entry name" value="CBM6"/>
    <property type="match status" value="1"/>
</dbReference>
<reference evidence="2 3" key="1">
    <citation type="submission" date="2023-11" db="EMBL/GenBank/DDBJ databases">
        <title>Draft genome sequence of a psychrophilic Clostridium strain from permafrost water brine.</title>
        <authorList>
            <person name="Shcherbakova V.A."/>
            <person name="Trubitsyn V.E."/>
            <person name="Zakharyuk A.G."/>
        </authorList>
    </citation>
    <scope>NUCLEOTIDE SEQUENCE [LARGE SCALE GENOMIC DNA]</scope>
    <source>
        <strain evidence="2 3">14F</strain>
    </source>
</reference>
<dbReference type="CDD" id="cd04081">
    <property type="entry name" value="CBM35_galactosidase-like"/>
    <property type="match status" value="1"/>
</dbReference>